<keyword evidence="3" id="KW-1185">Reference proteome</keyword>
<evidence type="ECO:0008006" key="4">
    <source>
        <dbReference type="Google" id="ProtNLM"/>
    </source>
</evidence>
<feature type="transmembrane region" description="Helical" evidence="1">
    <location>
        <begin position="219"/>
        <end position="240"/>
    </location>
</feature>
<keyword evidence="1" id="KW-1133">Transmembrane helix</keyword>
<dbReference type="Proteomes" id="UP001431776">
    <property type="component" value="Unassembled WGS sequence"/>
</dbReference>
<feature type="transmembrane region" description="Helical" evidence="1">
    <location>
        <begin position="21"/>
        <end position="41"/>
    </location>
</feature>
<feature type="transmembrane region" description="Helical" evidence="1">
    <location>
        <begin position="47"/>
        <end position="69"/>
    </location>
</feature>
<gene>
    <name evidence="2" type="ORF">QJ522_17135</name>
</gene>
<keyword evidence="1" id="KW-0472">Membrane</keyword>
<sequence length="250" mass="27202">MILEILKETLMRRRAVRRLHLAYLGVYAVVYIALSAVSSSVDPPQWGMWLFAWSGCAFPVLLTVGLFGGDIASGRMMQLVTKPISLGTLYLFRVFGVYIQCVIHLSICYGSIFLVSAWTNTATAGNLGPWFVASLLIAPAWMTLSATVSTFVSRDFNVAVVFIGAIATFMVLQSADVVGAIMGFPAMSKAVETIGIYAVPSVVLLCRLAMRPCAATEGFVAVIHPMVMTVLYAAIGIGILNQREFMRERE</sequence>
<protein>
    <recommendedName>
        <fullName evidence="4">ABC transporter permease</fullName>
    </recommendedName>
</protein>
<feature type="transmembrane region" description="Helical" evidence="1">
    <location>
        <begin position="90"/>
        <end position="118"/>
    </location>
</feature>
<proteinExistence type="predicted"/>
<name>A0AAW6TYR8_9BACT</name>
<evidence type="ECO:0000313" key="2">
    <source>
        <dbReference type="EMBL" id="MDI6450787.1"/>
    </source>
</evidence>
<feature type="transmembrane region" description="Helical" evidence="1">
    <location>
        <begin position="159"/>
        <end position="182"/>
    </location>
</feature>
<dbReference type="AlphaFoldDB" id="A0AAW6TYR8"/>
<keyword evidence="1" id="KW-0812">Transmembrane</keyword>
<dbReference type="RefSeq" id="WP_349246197.1">
    <property type="nucleotide sequence ID" value="NZ_JASCXX010000024.1"/>
</dbReference>
<reference evidence="2" key="1">
    <citation type="submission" date="2023-05" db="EMBL/GenBank/DDBJ databases">
        <title>Anaerotaeda fermentans gen. nov., sp. nov., a novel anaerobic planctomycete of the new family within the order Sedimentisphaerales isolated from Taman Peninsula, Russia.</title>
        <authorList>
            <person name="Khomyakova M.A."/>
            <person name="Merkel A.Y."/>
            <person name="Slobodkin A.I."/>
        </authorList>
    </citation>
    <scope>NUCLEOTIDE SEQUENCE</scope>
    <source>
        <strain evidence="2">M17dextr</strain>
    </source>
</reference>
<evidence type="ECO:0000313" key="3">
    <source>
        <dbReference type="Proteomes" id="UP001431776"/>
    </source>
</evidence>
<evidence type="ECO:0000256" key="1">
    <source>
        <dbReference type="SAM" id="Phobius"/>
    </source>
</evidence>
<comment type="caution">
    <text evidence="2">The sequence shown here is derived from an EMBL/GenBank/DDBJ whole genome shotgun (WGS) entry which is preliminary data.</text>
</comment>
<feature type="transmembrane region" description="Helical" evidence="1">
    <location>
        <begin position="130"/>
        <end position="152"/>
    </location>
</feature>
<accession>A0AAW6TYR8</accession>
<dbReference type="EMBL" id="JASCXX010000024">
    <property type="protein sequence ID" value="MDI6450787.1"/>
    <property type="molecule type" value="Genomic_DNA"/>
</dbReference>
<organism evidence="2 3">
    <name type="scientific">Anaerobaca lacustris</name>
    <dbReference type="NCBI Taxonomy" id="3044600"/>
    <lineage>
        <taxon>Bacteria</taxon>
        <taxon>Pseudomonadati</taxon>
        <taxon>Planctomycetota</taxon>
        <taxon>Phycisphaerae</taxon>
        <taxon>Sedimentisphaerales</taxon>
        <taxon>Anaerobacaceae</taxon>
        <taxon>Anaerobaca</taxon>
    </lineage>
</organism>